<protein>
    <submittedName>
        <fullName evidence="1">Uncharacterized protein</fullName>
    </submittedName>
</protein>
<comment type="caution">
    <text evidence="1">The sequence shown here is derived from an EMBL/GenBank/DDBJ whole genome shotgun (WGS) entry which is preliminary data.</text>
</comment>
<dbReference type="AlphaFoldDB" id="A0A4Z2EU42"/>
<dbReference type="EMBL" id="SRLO01003066">
    <property type="protein sequence ID" value="TNN31904.1"/>
    <property type="molecule type" value="Genomic_DNA"/>
</dbReference>
<keyword evidence="2" id="KW-1185">Reference proteome</keyword>
<evidence type="ECO:0000313" key="1">
    <source>
        <dbReference type="EMBL" id="TNN31904.1"/>
    </source>
</evidence>
<proteinExistence type="predicted"/>
<sequence>MKGTGSCCEGHLQFGLFLPAPSGFLWVPVGSGTLWACGPVGLWACARGIESSEHYALNVWVK</sequence>
<accession>A0A4Z2EU42</accession>
<gene>
    <name evidence="1" type="ORF">EYF80_057938</name>
</gene>
<reference evidence="1 2" key="1">
    <citation type="submission" date="2019-03" db="EMBL/GenBank/DDBJ databases">
        <title>First draft genome of Liparis tanakae, snailfish: a comprehensive survey of snailfish specific genes.</title>
        <authorList>
            <person name="Kim W."/>
            <person name="Song I."/>
            <person name="Jeong J.-H."/>
            <person name="Kim D."/>
            <person name="Kim S."/>
            <person name="Ryu S."/>
            <person name="Song J.Y."/>
            <person name="Lee S.K."/>
        </authorList>
    </citation>
    <scope>NUCLEOTIDE SEQUENCE [LARGE SCALE GENOMIC DNA]</scope>
    <source>
        <tissue evidence="1">Muscle</tissue>
    </source>
</reference>
<name>A0A4Z2EU42_9TELE</name>
<evidence type="ECO:0000313" key="2">
    <source>
        <dbReference type="Proteomes" id="UP000314294"/>
    </source>
</evidence>
<organism evidence="1 2">
    <name type="scientific">Liparis tanakae</name>
    <name type="common">Tanaka's snailfish</name>
    <dbReference type="NCBI Taxonomy" id="230148"/>
    <lineage>
        <taxon>Eukaryota</taxon>
        <taxon>Metazoa</taxon>
        <taxon>Chordata</taxon>
        <taxon>Craniata</taxon>
        <taxon>Vertebrata</taxon>
        <taxon>Euteleostomi</taxon>
        <taxon>Actinopterygii</taxon>
        <taxon>Neopterygii</taxon>
        <taxon>Teleostei</taxon>
        <taxon>Neoteleostei</taxon>
        <taxon>Acanthomorphata</taxon>
        <taxon>Eupercaria</taxon>
        <taxon>Perciformes</taxon>
        <taxon>Cottioidei</taxon>
        <taxon>Cottales</taxon>
        <taxon>Liparidae</taxon>
        <taxon>Liparis</taxon>
    </lineage>
</organism>
<dbReference type="Proteomes" id="UP000314294">
    <property type="component" value="Unassembled WGS sequence"/>
</dbReference>